<dbReference type="VEuPathDB" id="TriTrypDB:BSAL_83215"/>
<dbReference type="InterPro" id="IPR038770">
    <property type="entry name" value="Na+/solute_symporter_sf"/>
</dbReference>
<dbReference type="Proteomes" id="UP000051952">
    <property type="component" value="Unassembled WGS sequence"/>
</dbReference>
<dbReference type="GO" id="GO:0005886">
    <property type="term" value="C:plasma membrane"/>
    <property type="evidence" value="ECO:0007669"/>
    <property type="project" value="TreeGrafter"/>
</dbReference>
<name>A0A0S4J2P0_BODSA</name>
<dbReference type="EMBL" id="CYKH01000932">
    <property type="protein sequence ID" value="CUG68831.1"/>
    <property type="molecule type" value="Genomic_DNA"/>
</dbReference>
<keyword evidence="2" id="KW-1185">Reference proteome</keyword>
<gene>
    <name evidence="1" type="ORF">BSAL_83215</name>
</gene>
<dbReference type="InterPro" id="IPR016833">
    <property type="entry name" value="Put_Na-Bile_cotransptr"/>
</dbReference>
<dbReference type="Pfam" id="PF13593">
    <property type="entry name" value="SBF_like"/>
    <property type="match status" value="1"/>
</dbReference>
<dbReference type="OrthoDB" id="188035at2759"/>
<dbReference type="Gene3D" id="1.20.1530.20">
    <property type="match status" value="1"/>
</dbReference>
<protein>
    <submittedName>
        <fullName evidence="1">Transmembrane protein, putative</fullName>
    </submittedName>
</protein>
<dbReference type="PANTHER" id="PTHR18640">
    <property type="entry name" value="SOLUTE CARRIER FAMILY 10 MEMBER 7"/>
    <property type="match status" value="1"/>
</dbReference>
<dbReference type="PANTHER" id="PTHR18640:SF5">
    <property type="entry name" value="SODIUM_BILE ACID COTRANSPORTER 7"/>
    <property type="match status" value="1"/>
</dbReference>
<organism evidence="1 2">
    <name type="scientific">Bodo saltans</name>
    <name type="common">Flagellated protozoan</name>
    <dbReference type="NCBI Taxonomy" id="75058"/>
    <lineage>
        <taxon>Eukaryota</taxon>
        <taxon>Discoba</taxon>
        <taxon>Euglenozoa</taxon>
        <taxon>Kinetoplastea</taxon>
        <taxon>Metakinetoplastina</taxon>
        <taxon>Eubodonida</taxon>
        <taxon>Bodonidae</taxon>
        <taxon>Bodo</taxon>
    </lineage>
</organism>
<evidence type="ECO:0000313" key="1">
    <source>
        <dbReference type="EMBL" id="CUG68831.1"/>
    </source>
</evidence>
<keyword evidence="1" id="KW-0472">Membrane</keyword>
<proteinExistence type="predicted"/>
<keyword evidence="1" id="KW-0812">Transmembrane</keyword>
<reference evidence="2" key="1">
    <citation type="submission" date="2015-09" db="EMBL/GenBank/DDBJ databases">
        <authorList>
            <consortium name="Pathogen Informatics"/>
        </authorList>
    </citation>
    <scope>NUCLEOTIDE SEQUENCE [LARGE SCALE GENOMIC DNA]</scope>
    <source>
        <strain evidence="2">Lake Konstanz</strain>
    </source>
</reference>
<dbReference type="AlphaFoldDB" id="A0A0S4J2P0"/>
<sequence length="134" mass="14597">MQQEAEDERRRKEMGDGFDGVITSKALPWSTVGTIALMMATYHTAFFLGTTAMTVSFPAIFGGAETSIAAVYCATQKTAAMGIAMVDLLFQGHDDLDLIVAPLLLYHMYQIFFGAVIGQHILKRYCIKAAAATH</sequence>
<accession>A0A0S4J2P0</accession>
<evidence type="ECO:0000313" key="2">
    <source>
        <dbReference type="Proteomes" id="UP000051952"/>
    </source>
</evidence>